<protein>
    <submittedName>
        <fullName evidence="1">Uncharacterized protein</fullName>
    </submittedName>
</protein>
<name>M8ATH5_TRIUA</name>
<sequence>MKSSSRRKELMSSCTDGLLDPPIILARMLATTCDRVCWEWPTSDGMPKVPNLSSQYIVLIRYSCCMLRSLRSRLTGQKSSVISLRDLLCFSSSIKSVTACRICFSSSQDEPAYLKQWGRNVVTSSVSQWHQCSSSSKPALTYSPLLKEQHSRRSRRL</sequence>
<reference evidence="1" key="1">
    <citation type="journal article" date="2013" name="Nature">
        <title>Draft genome of the wheat A-genome progenitor Triticum urartu.</title>
        <authorList>
            <person name="Ling H.Q."/>
            <person name="Zhao S."/>
            <person name="Liu D."/>
            <person name="Wang J."/>
            <person name="Sun H."/>
            <person name="Zhang C."/>
            <person name="Fan H."/>
            <person name="Li D."/>
            <person name="Dong L."/>
            <person name="Tao Y."/>
            <person name="Gao C."/>
            <person name="Wu H."/>
            <person name="Li Y."/>
            <person name="Cui Y."/>
            <person name="Guo X."/>
            <person name="Zheng S."/>
            <person name="Wang B."/>
            <person name="Yu K."/>
            <person name="Liang Q."/>
            <person name="Yang W."/>
            <person name="Lou X."/>
            <person name="Chen J."/>
            <person name="Feng M."/>
            <person name="Jian J."/>
            <person name="Zhang X."/>
            <person name="Luo G."/>
            <person name="Jiang Y."/>
            <person name="Liu J."/>
            <person name="Wang Z."/>
            <person name="Sha Y."/>
            <person name="Zhang B."/>
            <person name="Wu H."/>
            <person name="Tang D."/>
            <person name="Shen Q."/>
            <person name="Xue P."/>
            <person name="Zou S."/>
            <person name="Wang X."/>
            <person name="Liu X."/>
            <person name="Wang F."/>
            <person name="Yang Y."/>
            <person name="An X."/>
            <person name="Dong Z."/>
            <person name="Zhang K."/>
            <person name="Zhang X."/>
            <person name="Luo M.C."/>
            <person name="Dvorak J."/>
            <person name="Tong Y."/>
            <person name="Wang J."/>
            <person name="Yang H."/>
            <person name="Li Z."/>
            <person name="Wang D."/>
            <person name="Zhang A."/>
            <person name="Wang J."/>
        </authorList>
    </citation>
    <scope>NUCLEOTIDE SEQUENCE</scope>
</reference>
<dbReference type="EMBL" id="KD057342">
    <property type="protein sequence ID" value="EMS64324.1"/>
    <property type="molecule type" value="Genomic_DNA"/>
</dbReference>
<gene>
    <name evidence="1" type="ORF">TRIUR3_10825</name>
</gene>
<evidence type="ECO:0000313" key="1">
    <source>
        <dbReference type="EMBL" id="EMS64324.1"/>
    </source>
</evidence>
<organism evidence="1">
    <name type="scientific">Triticum urartu</name>
    <name type="common">Red wild einkorn</name>
    <name type="synonym">Crithodium urartu</name>
    <dbReference type="NCBI Taxonomy" id="4572"/>
    <lineage>
        <taxon>Eukaryota</taxon>
        <taxon>Viridiplantae</taxon>
        <taxon>Streptophyta</taxon>
        <taxon>Embryophyta</taxon>
        <taxon>Tracheophyta</taxon>
        <taxon>Spermatophyta</taxon>
        <taxon>Magnoliopsida</taxon>
        <taxon>Liliopsida</taxon>
        <taxon>Poales</taxon>
        <taxon>Poaceae</taxon>
        <taxon>BOP clade</taxon>
        <taxon>Pooideae</taxon>
        <taxon>Triticodae</taxon>
        <taxon>Triticeae</taxon>
        <taxon>Triticinae</taxon>
        <taxon>Triticum</taxon>
    </lineage>
</organism>
<accession>M8ATH5</accession>
<proteinExistence type="predicted"/>
<dbReference type="AlphaFoldDB" id="M8ATH5"/>